<accession>A0A1E3PIM5</accession>
<keyword evidence="3 5" id="KW-1133">Transmembrane helix</keyword>
<feature type="transmembrane region" description="Helical" evidence="5">
    <location>
        <begin position="382"/>
        <end position="403"/>
    </location>
</feature>
<dbReference type="OrthoDB" id="2499604at2759"/>
<dbReference type="PANTHER" id="PTHR31794">
    <property type="entry name" value="AUXIN EFFLUX TRANSPORTER FAMILY PROTEIN (EUROFUNG)"/>
    <property type="match status" value="1"/>
</dbReference>
<name>A0A1E3PIM5_9ASCO</name>
<dbReference type="PANTHER" id="PTHR31794:SF2">
    <property type="entry name" value="AUXIN EFFLUX TRANSPORTER FAMILY PROTEIN (EUROFUNG)"/>
    <property type="match status" value="1"/>
</dbReference>
<dbReference type="EMBL" id="KV454411">
    <property type="protein sequence ID" value="ODQ64707.1"/>
    <property type="molecule type" value="Genomic_DNA"/>
</dbReference>
<dbReference type="Proteomes" id="UP000095009">
    <property type="component" value="Unassembled WGS sequence"/>
</dbReference>
<keyword evidence="7" id="KW-1185">Reference proteome</keyword>
<protein>
    <submittedName>
        <fullName evidence="6">Auxin efflux carrier</fullName>
    </submittedName>
</protein>
<dbReference type="GO" id="GO:0005783">
    <property type="term" value="C:endoplasmic reticulum"/>
    <property type="evidence" value="ECO:0007669"/>
    <property type="project" value="TreeGrafter"/>
</dbReference>
<proteinExistence type="predicted"/>
<evidence type="ECO:0000256" key="3">
    <source>
        <dbReference type="ARBA" id="ARBA00022989"/>
    </source>
</evidence>
<dbReference type="GO" id="GO:0016020">
    <property type="term" value="C:membrane"/>
    <property type="evidence" value="ECO:0007669"/>
    <property type="project" value="UniProtKB-SubCell"/>
</dbReference>
<comment type="subcellular location">
    <subcellularLocation>
        <location evidence="1">Membrane</location>
        <topology evidence="1">Multi-pass membrane protein</topology>
    </subcellularLocation>
</comment>
<feature type="transmembrane region" description="Helical" evidence="5">
    <location>
        <begin position="310"/>
        <end position="330"/>
    </location>
</feature>
<evidence type="ECO:0000256" key="5">
    <source>
        <dbReference type="SAM" id="Phobius"/>
    </source>
</evidence>
<keyword evidence="2 5" id="KW-0812">Transmembrane</keyword>
<reference evidence="6 7" key="1">
    <citation type="journal article" date="2016" name="Proc. Natl. Acad. Sci. U.S.A.">
        <title>Comparative genomics of biotechnologically important yeasts.</title>
        <authorList>
            <person name="Riley R."/>
            <person name="Haridas S."/>
            <person name="Wolfe K.H."/>
            <person name="Lopes M.R."/>
            <person name="Hittinger C.T."/>
            <person name="Goeker M."/>
            <person name="Salamov A.A."/>
            <person name="Wisecaver J.H."/>
            <person name="Long T.M."/>
            <person name="Calvey C.H."/>
            <person name="Aerts A.L."/>
            <person name="Barry K.W."/>
            <person name="Choi C."/>
            <person name="Clum A."/>
            <person name="Coughlan A.Y."/>
            <person name="Deshpande S."/>
            <person name="Douglass A.P."/>
            <person name="Hanson S.J."/>
            <person name="Klenk H.-P."/>
            <person name="LaButti K.M."/>
            <person name="Lapidus A."/>
            <person name="Lindquist E.A."/>
            <person name="Lipzen A.M."/>
            <person name="Meier-Kolthoff J.P."/>
            <person name="Ohm R.A."/>
            <person name="Otillar R.P."/>
            <person name="Pangilinan J.L."/>
            <person name="Peng Y."/>
            <person name="Rokas A."/>
            <person name="Rosa C.A."/>
            <person name="Scheuner C."/>
            <person name="Sibirny A.A."/>
            <person name="Slot J.C."/>
            <person name="Stielow J.B."/>
            <person name="Sun H."/>
            <person name="Kurtzman C.P."/>
            <person name="Blackwell M."/>
            <person name="Grigoriev I.V."/>
            <person name="Jeffries T.W."/>
        </authorList>
    </citation>
    <scope>NUCLEOTIDE SEQUENCE [LARGE SCALE GENOMIC DNA]</scope>
    <source>
        <strain evidence="6 7">DSM 6958</strain>
    </source>
</reference>
<feature type="transmembrane region" description="Helical" evidence="5">
    <location>
        <begin position="415"/>
        <end position="440"/>
    </location>
</feature>
<evidence type="ECO:0000256" key="2">
    <source>
        <dbReference type="ARBA" id="ARBA00022692"/>
    </source>
</evidence>
<dbReference type="STRING" id="857566.A0A1E3PIM5"/>
<feature type="transmembrane region" description="Helical" evidence="5">
    <location>
        <begin position="6"/>
        <end position="29"/>
    </location>
</feature>
<dbReference type="Pfam" id="PF03547">
    <property type="entry name" value="Mem_trans"/>
    <property type="match status" value="1"/>
</dbReference>
<feature type="transmembrane region" description="Helical" evidence="5">
    <location>
        <begin position="75"/>
        <end position="96"/>
    </location>
</feature>
<dbReference type="AlphaFoldDB" id="A0A1E3PIM5"/>
<gene>
    <name evidence="6" type="ORF">NADFUDRAFT_83611</name>
</gene>
<feature type="transmembrane region" description="Helical" evidence="5">
    <location>
        <begin position="351"/>
        <end position="370"/>
    </location>
</feature>
<dbReference type="GO" id="GO:0055085">
    <property type="term" value="P:transmembrane transport"/>
    <property type="evidence" value="ECO:0007669"/>
    <property type="project" value="InterPro"/>
</dbReference>
<dbReference type="InterPro" id="IPR004776">
    <property type="entry name" value="Mem_transp_PIN-like"/>
</dbReference>
<keyword evidence="4 5" id="KW-0472">Membrane</keyword>
<evidence type="ECO:0000313" key="7">
    <source>
        <dbReference type="Proteomes" id="UP000095009"/>
    </source>
</evidence>
<dbReference type="SUPFAM" id="SSF81665">
    <property type="entry name" value="Calcium ATPase, transmembrane domain M"/>
    <property type="match status" value="1"/>
</dbReference>
<sequence>MSGEISYLYLAFLVFQTVFQVVFVCLFGFAAARYKLLTPSIQKHISNLNVNLFTPCLIFSKLASSLSLAKMFELSIIPLLFVLTTGVSYCCSRLTSCLLRLNKPESNFVTAMAVFGNSNSLPVSLTLGLAYTLPDLLWDNLPDDNPEKVATRGILYLLIFQQLGQMLRWSWGYNTLLSKQKPELAENEEDDALFYGNNRSLTAGDIETAPGSECTPLLSSSLSAASDDDSTIDNDAYKSVSAYSNSECDNGQVSILPTLSFARRFFDGVMSFMNPPLYTMIGALIVAAIPSIQAELFTKNGFIQNTFTKAVQSLATVAVPLILVVLGANLNPDENIKSNTKHTSKIIFASLISRIILPSFVLLPLFSILVKLISVSILDDPIFLIVCFLLTIAPPAIQLSQICQLNEIFEKEMAGVLFWGYAVLTLPTTIAAVVLSLRVLDWAGKLMN</sequence>
<dbReference type="InterPro" id="IPR023298">
    <property type="entry name" value="ATPase_P-typ_TM_dom_sf"/>
</dbReference>
<evidence type="ECO:0000256" key="4">
    <source>
        <dbReference type="ARBA" id="ARBA00023136"/>
    </source>
</evidence>
<organism evidence="6 7">
    <name type="scientific">Nadsonia fulvescens var. elongata DSM 6958</name>
    <dbReference type="NCBI Taxonomy" id="857566"/>
    <lineage>
        <taxon>Eukaryota</taxon>
        <taxon>Fungi</taxon>
        <taxon>Dikarya</taxon>
        <taxon>Ascomycota</taxon>
        <taxon>Saccharomycotina</taxon>
        <taxon>Dipodascomycetes</taxon>
        <taxon>Dipodascales</taxon>
        <taxon>Dipodascales incertae sedis</taxon>
        <taxon>Nadsonia</taxon>
    </lineage>
</organism>
<feature type="transmembrane region" description="Helical" evidence="5">
    <location>
        <begin position="277"/>
        <end position="298"/>
    </location>
</feature>
<evidence type="ECO:0000256" key="1">
    <source>
        <dbReference type="ARBA" id="ARBA00004141"/>
    </source>
</evidence>
<evidence type="ECO:0000313" key="6">
    <source>
        <dbReference type="EMBL" id="ODQ64707.1"/>
    </source>
</evidence>